<accession>A0A8J2V4S8</accession>
<dbReference type="Gene3D" id="3.40.50.300">
    <property type="entry name" value="P-loop containing nucleotide triphosphate hydrolases"/>
    <property type="match status" value="1"/>
</dbReference>
<keyword evidence="2" id="KW-1185">Reference proteome</keyword>
<dbReference type="RefSeq" id="WP_188160275.1">
    <property type="nucleotide sequence ID" value="NZ_BMGH01000001.1"/>
</dbReference>
<reference evidence="1" key="1">
    <citation type="journal article" date="2014" name="Int. J. Syst. Evol. Microbiol.">
        <title>Complete genome sequence of Corynebacterium casei LMG S-19264T (=DSM 44701T), isolated from a smear-ripened cheese.</title>
        <authorList>
            <consortium name="US DOE Joint Genome Institute (JGI-PGF)"/>
            <person name="Walter F."/>
            <person name="Albersmeier A."/>
            <person name="Kalinowski J."/>
            <person name="Ruckert C."/>
        </authorList>
    </citation>
    <scope>NUCLEOTIDE SEQUENCE</scope>
    <source>
        <strain evidence="1">CGMCC 1.12921</strain>
    </source>
</reference>
<evidence type="ECO:0008006" key="3">
    <source>
        <dbReference type="Google" id="ProtNLM"/>
    </source>
</evidence>
<evidence type="ECO:0000313" key="2">
    <source>
        <dbReference type="Proteomes" id="UP000613582"/>
    </source>
</evidence>
<organism evidence="1 2">
    <name type="scientific">Aquisalinus flavus</name>
    <dbReference type="NCBI Taxonomy" id="1526572"/>
    <lineage>
        <taxon>Bacteria</taxon>
        <taxon>Pseudomonadati</taxon>
        <taxon>Pseudomonadota</taxon>
        <taxon>Alphaproteobacteria</taxon>
        <taxon>Parvularculales</taxon>
        <taxon>Parvularculaceae</taxon>
        <taxon>Aquisalinus</taxon>
    </lineage>
</organism>
<dbReference type="AlphaFoldDB" id="A0A8J2V4S8"/>
<dbReference type="Proteomes" id="UP000613582">
    <property type="component" value="Unassembled WGS sequence"/>
</dbReference>
<dbReference type="EMBL" id="BMGH01000001">
    <property type="protein sequence ID" value="GGD03882.1"/>
    <property type="molecule type" value="Genomic_DNA"/>
</dbReference>
<sequence length="266" mass="30477">MLMSLSEKFVFLGNRKAASTSLQDFLTKRCEVISSTSWKFGPHPVTGNPTKHMTYEEWTQIFAAFFRKFSLVPDNFLVFGVIRDPAERVRSFYSFISDIPDTNMKRKYGELTLDQFVELYLTDGFMYNYRKLSQVEFFGQSNFLIRMEQASEDLDALYEETGYDFRGAMQKARNPSRPRELSLSPELKKALADALKPEYDLYEKAGRMLTPIEPSDAVDISAAIKFMALKTNQYDMAATLFSRAKDSIWTGTSTVDKLFGHPAIIP</sequence>
<dbReference type="InterPro" id="IPR027417">
    <property type="entry name" value="P-loop_NTPase"/>
</dbReference>
<name>A0A8J2V4S8_9PROT</name>
<proteinExistence type="predicted"/>
<reference evidence="1" key="2">
    <citation type="submission" date="2020-09" db="EMBL/GenBank/DDBJ databases">
        <authorList>
            <person name="Sun Q."/>
            <person name="Zhou Y."/>
        </authorList>
    </citation>
    <scope>NUCLEOTIDE SEQUENCE</scope>
    <source>
        <strain evidence="1">CGMCC 1.12921</strain>
    </source>
</reference>
<comment type="caution">
    <text evidence="1">The sequence shown here is derived from an EMBL/GenBank/DDBJ whole genome shotgun (WGS) entry which is preliminary data.</text>
</comment>
<evidence type="ECO:0000313" key="1">
    <source>
        <dbReference type="EMBL" id="GGD03882.1"/>
    </source>
</evidence>
<gene>
    <name evidence="1" type="ORF">GCM10011342_11100</name>
</gene>
<dbReference type="SUPFAM" id="SSF52540">
    <property type="entry name" value="P-loop containing nucleoside triphosphate hydrolases"/>
    <property type="match status" value="1"/>
</dbReference>
<protein>
    <recommendedName>
        <fullName evidence="3">Sulfotransferase</fullName>
    </recommendedName>
</protein>